<organism evidence="2 3">
    <name type="scientific">Hordeum vulgare subsp. vulgare</name>
    <name type="common">Domesticated barley</name>
    <dbReference type="NCBI Taxonomy" id="112509"/>
    <lineage>
        <taxon>Eukaryota</taxon>
        <taxon>Viridiplantae</taxon>
        <taxon>Streptophyta</taxon>
        <taxon>Embryophyta</taxon>
        <taxon>Tracheophyta</taxon>
        <taxon>Spermatophyta</taxon>
        <taxon>Magnoliopsida</taxon>
        <taxon>Liliopsida</taxon>
        <taxon>Poales</taxon>
        <taxon>Poaceae</taxon>
        <taxon>BOP clade</taxon>
        <taxon>Pooideae</taxon>
        <taxon>Triticodae</taxon>
        <taxon>Triticeae</taxon>
        <taxon>Hordeinae</taxon>
        <taxon>Hordeum</taxon>
    </lineage>
</organism>
<dbReference type="Gramene" id="HORVU.MOREX.r2.3HG0245020.1">
    <property type="protein sequence ID" value="HORVU.MOREX.r2.3HG0245020.1.CDS.1"/>
    <property type="gene ID" value="HORVU.MOREX.r2.3HG0245020"/>
</dbReference>
<evidence type="ECO:0000256" key="1">
    <source>
        <dbReference type="SAM" id="MobiDB-lite"/>
    </source>
</evidence>
<evidence type="ECO:0000313" key="3">
    <source>
        <dbReference type="Proteomes" id="UP000011116"/>
    </source>
</evidence>
<sequence>MNPPFFSEKRGRELVASKRKVRDVVNHLPTQGTNIAQHVRRKGSIKRSFEKLPWQQQKKVGKASSSSSTSWTPNGNMPLPGGHVPCLSRKEQTAPF</sequence>
<protein>
    <submittedName>
        <fullName evidence="2">Uncharacterized protein</fullName>
    </submittedName>
</protein>
<name>A0A8I7BAH2_HORVV</name>
<dbReference type="Gramene" id="HORVU.MOREX.r3.3HG0294440.1">
    <property type="protein sequence ID" value="HORVU.MOREX.r3.3HG0294440.1.CDS1"/>
    <property type="gene ID" value="HORVU.MOREX.r3.3HG0294440"/>
</dbReference>
<dbReference type="AlphaFoldDB" id="A0A8I7BAH2"/>
<evidence type="ECO:0000313" key="2">
    <source>
        <dbReference type="EnsemblPlants" id="HORVU.MOREX.r3.3HG0294440.1.CDS1"/>
    </source>
</evidence>
<dbReference type="SMR" id="A0A8I7BAH2"/>
<dbReference type="EnsemblPlants" id="HORVU.MOREX.r3.3HG0294440.1">
    <property type="protein sequence ID" value="HORVU.MOREX.r3.3HG0294440.1.CDS1"/>
    <property type="gene ID" value="HORVU.MOREX.r3.3HG0294440"/>
</dbReference>
<keyword evidence="3" id="KW-1185">Reference proteome</keyword>
<accession>A0A8I7BAH2</accession>
<reference evidence="2" key="2">
    <citation type="submission" date="2020-10" db="EMBL/GenBank/DDBJ databases">
        <authorList>
            <person name="Scholz U."/>
            <person name="Mascher M."/>
            <person name="Fiebig A."/>
        </authorList>
    </citation>
    <scope>NUCLEOTIDE SEQUENCE [LARGE SCALE GENOMIC DNA]</scope>
    <source>
        <strain evidence="2">cv. Morex</strain>
    </source>
</reference>
<reference evidence="3" key="1">
    <citation type="journal article" date="2012" name="Nature">
        <title>A physical, genetic and functional sequence assembly of the barley genome.</title>
        <authorList>
            <consortium name="The International Barley Genome Sequencing Consortium"/>
            <person name="Mayer K.F."/>
            <person name="Waugh R."/>
            <person name="Brown J.W."/>
            <person name="Schulman A."/>
            <person name="Langridge P."/>
            <person name="Platzer M."/>
            <person name="Fincher G.B."/>
            <person name="Muehlbauer G.J."/>
            <person name="Sato K."/>
            <person name="Close T.J."/>
            <person name="Wise R.P."/>
            <person name="Stein N."/>
        </authorList>
    </citation>
    <scope>NUCLEOTIDE SEQUENCE [LARGE SCALE GENOMIC DNA]</scope>
    <source>
        <strain evidence="3">cv. Morex</strain>
    </source>
</reference>
<dbReference type="Proteomes" id="UP000011116">
    <property type="component" value="Chromosome 3H"/>
</dbReference>
<feature type="region of interest" description="Disordered" evidence="1">
    <location>
        <begin position="53"/>
        <end position="96"/>
    </location>
</feature>
<proteinExistence type="predicted"/>
<reference evidence="2" key="3">
    <citation type="submission" date="2022-01" db="UniProtKB">
        <authorList>
            <consortium name="EnsemblPlants"/>
        </authorList>
    </citation>
    <scope>IDENTIFICATION</scope>
    <source>
        <strain evidence="2">subsp. vulgare</strain>
    </source>
</reference>